<evidence type="ECO:0000256" key="3">
    <source>
        <dbReference type="ARBA" id="ARBA00023004"/>
    </source>
</evidence>
<evidence type="ECO:0000256" key="4">
    <source>
        <dbReference type="ARBA" id="ARBA00023014"/>
    </source>
</evidence>
<feature type="domain" description="Dihydroxy-acid/6-phosphogluconate dehydratase N-terminal" evidence="6">
    <location>
        <begin position="48"/>
        <end position="358"/>
    </location>
</feature>
<dbReference type="SUPFAM" id="SSF143975">
    <property type="entry name" value="IlvD/EDD N-terminal domain-like"/>
    <property type="match status" value="1"/>
</dbReference>
<dbReference type="PANTHER" id="PTHR43183:SF1">
    <property type="entry name" value="HYPOTHETICAL DIHYDROXY-ACID DEHYDRATASE (EUROFUNG)-RELATED"/>
    <property type="match status" value="1"/>
</dbReference>
<feature type="domain" description="Dihydroxy-acid/6-phosphogluconate dehydratase C-terminal" evidence="7">
    <location>
        <begin position="371"/>
        <end position="564"/>
    </location>
</feature>
<keyword evidence="5" id="KW-0456">Lyase</keyword>
<keyword evidence="3" id="KW-0408">Iron</keyword>
<sequence>MTDAPNDAADDAIGLNRGLTNYGDKDFARYLRLSMARSMGLSSSLLKKPVIGIAATYSEFNNCHRGVPDLVEAVKRGVLAAGGLPREFPTISLGEPFLNPTALVFRNLMAMDTEEMVRGQPMDAVVLVGGCDKTVPAQLMGAISADVPAIQVVTGPMSTGRWRGERLGACTDCRRFWGKFRAGEIDQDTVDEIEGNLATTAGTCAVMGTASTMASLAEALGMMLPGTAAIPAVHADRIRSAEASGTAAMMLATQKLRPSQIVTEKAVENALRVLLAIGGSTNAIIHLTAIAGRAGIKVDLNRLNVLSDETPVLVDLKPTGPFYMEDLYAAGGIGAVLRELRPMLHLDVMTVTGQTLGERLDAEPGYVDRAVVRAREEPLQPQGGLVALFGSLAPRGAILKRAAADPALFENEGRAVVFTSLEDLAARIDDPDLDVTAEDFLVLQNAGPLSPSGMPEAGYLPIPGKLARAGVKDMVRISDARMSGTAYGTIVLHVAPDAASGGPLALVRNGDRIRLSVQNRSIELLVEEAELARRRADQPDTSAKAKRGYARLYREQVLQADEGCDLAFLRADPDA</sequence>
<proteinExistence type="inferred from homology"/>
<dbReference type="InterPro" id="IPR052352">
    <property type="entry name" value="Sugar_Degrad_Dehydratases"/>
</dbReference>
<dbReference type="PROSITE" id="PS00886">
    <property type="entry name" value="ILVD_EDD_1"/>
    <property type="match status" value="1"/>
</dbReference>
<dbReference type="InterPro" id="IPR037237">
    <property type="entry name" value="IlvD/EDD_N"/>
</dbReference>
<evidence type="ECO:0000259" key="7">
    <source>
        <dbReference type="Pfam" id="PF24877"/>
    </source>
</evidence>
<gene>
    <name evidence="8" type="ORF">MON41_03800</name>
</gene>
<dbReference type="NCBIfam" id="NF004784">
    <property type="entry name" value="PRK06131.1"/>
    <property type="match status" value="1"/>
</dbReference>
<dbReference type="PANTHER" id="PTHR43183">
    <property type="entry name" value="HYPOTHETICAL DIHYDROXYACID DEHYDRATASE (EUROFUNG)-RELATED"/>
    <property type="match status" value="1"/>
</dbReference>
<evidence type="ECO:0000256" key="1">
    <source>
        <dbReference type="ARBA" id="ARBA00006486"/>
    </source>
</evidence>
<accession>A0ABS9W0R1</accession>
<keyword evidence="9" id="KW-1185">Reference proteome</keyword>
<dbReference type="Pfam" id="PF24877">
    <property type="entry name" value="ILV_EDD_C"/>
    <property type="match status" value="1"/>
</dbReference>
<dbReference type="SUPFAM" id="SSF52016">
    <property type="entry name" value="LeuD/IlvD-like"/>
    <property type="match status" value="1"/>
</dbReference>
<dbReference type="InterPro" id="IPR042096">
    <property type="entry name" value="Dihydro-acid_dehy_C"/>
</dbReference>
<keyword evidence="4" id="KW-0411">Iron-sulfur</keyword>
<reference evidence="8 9" key="1">
    <citation type="submission" date="2022-03" db="EMBL/GenBank/DDBJ databases">
        <title>Complete genome analysis of Roseomonas KG 17.1 : a prolific producer of plant growth promoters.</title>
        <authorList>
            <person name="Saadouli I."/>
            <person name="Najjari A."/>
            <person name="Mosbah A."/>
            <person name="Ouzari H.I."/>
        </authorList>
    </citation>
    <scope>NUCLEOTIDE SEQUENCE [LARGE SCALE GENOMIC DNA]</scope>
    <source>
        <strain evidence="8 9">KG17-1</strain>
    </source>
</reference>
<dbReference type="Pfam" id="PF00920">
    <property type="entry name" value="ILVD_EDD_N"/>
    <property type="match status" value="1"/>
</dbReference>
<evidence type="ECO:0000259" key="6">
    <source>
        <dbReference type="Pfam" id="PF00920"/>
    </source>
</evidence>
<name>A0ABS9W0R1_9PROT</name>
<comment type="caution">
    <text evidence="8">The sequence shown here is derived from an EMBL/GenBank/DDBJ whole genome shotgun (WGS) entry which is preliminary data.</text>
</comment>
<dbReference type="RefSeq" id="WP_241792545.1">
    <property type="nucleotide sequence ID" value="NZ_JALBUU010000004.1"/>
</dbReference>
<evidence type="ECO:0000256" key="2">
    <source>
        <dbReference type="ARBA" id="ARBA00022723"/>
    </source>
</evidence>
<dbReference type="EMBL" id="JALBUU010000004">
    <property type="protein sequence ID" value="MCI0752886.1"/>
    <property type="molecule type" value="Genomic_DNA"/>
</dbReference>
<dbReference type="Proteomes" id="UP001201985">
    <property type="component" value="Unassembled WGS sequence"/>
</dbReference>
<organism evidence="8 9">
    <name type="scientific">Teichococcus vastitatis</name>
    <dbReference type="NCBI Taxonomy" id="2307076"/>
    <lineage>
        <taxon>Bacteria</taxon>
        <taxon>Pseudomonadati</taxon>
        <taxon>Pseudomonadota</taxon>
        <taxon>Alphaproteobacteria</taxon>
        <taxon>Acetobacterales</taxon>
        <taxon>Roseomonadaceae</taxon>
        <taxon>Roseomonas</taxon>
    </lineage>
</organism>
<protein>
    <submittedName>
        <fullName evidence="8">Dihydroxy-acid dehydratase</fullName>
    </submittedName>
</protein>
<dbReference type="InterPro" id="IPR020558">
    <property type="entry name" value="DiOHA_6PGluconate_deHydtase_CS"/>
</dbReference>
<dbReference type="InterPro" id="IPR056740">
    <property type="entry name" value="ILV_EDD_C"/>
</dbReference>
<evidence type="ECO:0000313" key="9">
    <source>
        <dbReference type="Proteomes" id="UP001201985"/>
    </source>
</evidence>
<keyword evidence="2" id="KW-0479">Metal-binding</keyword>
<dbReference type="Gene3D" id="3.50.30.80">
    <property type="entry name" value="IlvD/EDD C-terminal domain-like"/>
    <property type="match status" value="1"/>
</dbReference>
<comment type="similarity">
    <text evidence="1">Belongs to the IlvD/Edd family.</text>
</comment>
<evidence type="ECO:0000256" key="5">
    <source>
        <dbReference type="ARBA" id="ARBA00023239"/>
    </source>
</evidence>
<dbReference type="InterPro" id="IPR000581">
    <property type="entry name" value="ILV_EDD_N"/>
</dbReference>
<evidence type="ECO:0000313" key="8">
    <source>
        <dbReference type="EMBL" id="MCI0752886.1"/>
    </source>
</evidence>